<dbReference type="EMBL" id="CABIKO010000144">
    <property type="protein sequence ID" value="VVA28507.1"/>
    <property type="molecule type" value="Genomic_DNA"/>
</dbReference>
<proteinExistence type="predicted"/>
<dbReference type="InParanoid" id="A0A5E4FKE7"/>
<evidence type="ECO:0000313" key="2">
    <source>
        <dbReference type="Proteomes" id="UP000327085"/>
    </source>
</evidence>
<gene>
    <name evidence="1" type="ORF">ALMOND_2B014586</name>
</gene>
<organism evidence="1 2">
    <name type="scientific">Prunus dulcis</name>
    <name type="common">Almond</name>
    <name type="synonym">Amygdalus dulcis</name>
    <dbReference type="NCBI Taxonomy" id="3755"/>
    <lineage>
        <taxon>Eukaryota</taxon>
        <taxon>Viridiplantae</taxon>
        <taxon>Streptophyta</taxon>
        <taxon>Embryophyta</taxon>
        <taxon>Tracheophyta</taxon>
        <taxon>Spermatophyta</taxon>
        <taxon>Magnoliopsida</taxon>
        <taxon>eudicotyledons</taxon>
        <taxon>Gunneridae</taxon>
        <taxon>Pentapetalae</taxon>
        <taxon>rosids</taxon>
        <taxon>fabids</taxon>
        <taxon>Rosales</taxon>
        <taxon>Rosaceae</taxon>
        <taxon>Amygdaloideae</taxon>
        <taxon>Amygdaleae</taxon>
        <taxon>Prunus</taxon>
    </lineage>
</organism>
<name>A0A5E4FKE7_PRUDU</name>
<sequence length="147" mass="16815">MAVSSTQPAVAARCRELVLGLGYDEILGARRSTMEVTPGGLAVEVDDRGSELEERDRRRRVFYEDSQRWVFCTVLQLRVEIEIVRRDLVRAFEWHTLGVTPRVVGRKQVVGSLLGFRGSDLYIELWNLCVGPVVDVPMRGERVFYFL</sequence>
<evidence type="ECO:0000313" key="1">
    <source>
        <dbReference type="EMBL" id="VVA28507.1"/>
    </source>
</evidence>
<protein>
    <submittedName>
        <fullName evidence="1">PREDICTED: auxin response factor</fullName>
    </submittedName>
</protein>
<dbReference type="Proteomes" id="UP000327085">
    <property type="component" value="Chromosome 3"/>
</dbReference>
<dbReference type="Gramene" id="VVA28507">
    <property type="protein sequence ID" value="VVA28507"/>
    <property type="gene ID" value="Prudul26B014586"/>
</dbReference>
<reference evidence="2" key="1">
    <citation type="journal article" date="2020" name="Plant J.">
        <title>Transposons played a major role in the diversification between the closely related almond and peach genomes: results from the almond genome sequence.</title>
        <authorList>
            <person name="Alioto T."/>
            <person name="Alexiou K.G."/>
            <person name="Bardil A."/>
            <person name="Barteri F."/>
            <person name="Castanera R."/>
            <person name="Cruz F."/>
            <person name="Dhingra A."/>
            <person name="Duval H."/>
            <person name="Fernandez I Marti A."/>
            <person name="Frias L."/>
            <person name="Galan B."/>
            <person name="Garcia J.L."/>
            <person name="Howad W."/>
            <person name="Gomez-Garrido J."/>
            <person name="Gut M."/>
            <person name="Julca I."/>
            <person name="Morata J."/>
            <person name="Puigdomenech P."/>
            <person name="Ribeca P."/>
            <person name="Rubio Cabetas M.J."/>
            <person name="Vlasova A."/>
            <person name="Wirthensohn M."/>
            <person name="Garcia-Mas J."/>
            <person name="Gabaldon T."/>
            <person name="Casacuberta J.M."/>
            <person name="Arus P."/>
        </authorList>
    </citation>
    <scope>NUCLEOTIDE SEQUENCE [LARGE SCALE GENOMIC DNA]</scope>
    <source>
        <strain evidence="2">cv. Texas</strain>
    </source>
</reference>
<accession>A0A5E4FKE7</accession>
<dbReference type="AlphaFoldDB" id="A0A5E4FKE7"/>